<proteinExistence type="predicted"/>
<evidence type="ECO:0000313" key="2">
    <source>
        <dbReference type="EMBL" id="VDM26116.1"/>
    </source>
</evidence>
<reference evidence="2" key="1">
    <citation type="submission" date="2018-11" db="EMBL/GenBank/DDBJ databases">
        <authorList>
            <consortium name="Pathogen Informatics"/>
        </authorList>
    </citation>
    <scope>NUCLEOTIDE SEQUENCE [LARGE SCALE GENOMIC DNA]</scope>
</reference>
<feature type="region of interest" description="Disordered" evidence="1">
    <location>
        <begin position="435"/>
        <end position="456"/>
    </location>
</feature>
<dbReference type="AlphaFoldDB" id="A0A3P7F1B3"/>
<dbReference type="PANTHER" id="PTHR41349">
    <property type="match status" value="1"/>
</dbReference>
<dbReference type="EMBL" id="UYWY01001040">
    <property type="protein sequence ID" value="VDM26116.1"/>
    <property type="molecule type" value="Genomic_DNA"/>
</dbReference>
<evidence type="ECO:0000256" key="1">
    <source>
        <dbReference type="SAM" id="MobiDB-lite"/>
    </source>
</evidence>
<feature type="compositionally biased region" description="Polar residues" evidence="1">
    <location>
        <begin position="438"/>
        <end position="456"/>
    </location>
</feature>
<dbReference type="PANTHER" id="PTHR41349:SF1">
    <property type="entry name" value="PROTEIN CBG08683"/>
    <property type="match status" value="1"/>
</dbReference>
<organism evidence="2">
    <name type="scientific">Toxocara canis</name>
    <name type="common">Canine roundworm</name>
    <dbReference type="NCBI Taxonomy" id="6265"/>
    <lineage>
        <taxon>Eukaryota</taxon>
        <taxon>Metazoa</taxon>
        <taxon>Ecdysozoa</taxon>
        <taxon>Nematoda</taxon>
        <taxon>Chromadorea</taxon>
        <taxon>Rhabditida</taxon>
        <taxon>Spirurina</taxon>
        <taxon>Ascaridomorpha</taxon>
        <taxon>Ascaridoidea</taxon>
        <taxon>Toxocaridae</taxon>
        <taxon>Toxocara</taxon>
    </lineage>
</organism>
<protein>
    <submittedName>
        <fullName evidence="2">Uncharacterized protein</fullName>
    </submittedName>
</protein>
<gene>
    <name evidence="2" type="ORF">TCNE_LOCUS1410</name>
</gene>
<feature type="compositionally biased region" description="Basic and acidic residues" evidence="1">
    <location>
        <begin position="374"/>
        <end position="383"/>
    </location>
</feature>
<name>A0A3P7F1B3_TOXCA</name>
<accession>A0A3P7F1B3</accession>
<sequence length="456" mass="51730">MISPPKLAYRNEKVIFPLILLNLQSPLLDPSKKTAYFGLTNMHTHGGWVFEWPTTKILQEEAMMTDSFRKLHPNPLLEPGNTWSTVVKTSGDGWSWTIPEPQDRIDFIFYKSHLLEPLFSYTYEGNDMVWPSPYHREAMSGFDRDEIRKALVALTRKEFERFKEEVGGKFLDEDADCLTYETWSELGALDADMTADALDCYADLVEALRQETLAKKQLNMASANVFKAFQAVIATLSQSAVKFQERREEVKARRLLFESEETRRIEKIISVSDGVPPKQNQKNVYFRDFGMKSLLSRASELQSRTDRQLIVEARSGTFTTQPIEPLVNMQQEQQLNRLLGKAVSRPAGRLHFHEEEKAVNALVKVSLNGSLTEERDTAHDDLKISTPRPPNFDDEDSFSSTDGVVVSGLGRYPVAAFLLPPTMCKIKPEARRPAAQLNAANSASGSEQTSRQFEIR</sequence>
<feature type="region of interest" description="Disordered" evidence="1">
    <location>
        <begin position="374"/>
        <end position="399"/>
    </location>
</feature>